<proteinExistence type="inferred from homology"/>
<comment type="similarity">
    <text evidence="1">Belongs to the FAM227 family.</text>
</comment>
<evidence type="ECO:0000256" key="1">
    <source>
        <dbReference type="ARBA" id="ARBA00008666"/>
    </source>
</evidence>
<dbReference type="Pfam" id="PF14922">
    <property type="entry name" value="FWWh"/>
    <property type="match status" value="1"/>
</dbReference>
<protein>
    <submittedName>
        <fullName evidence="3">Uncharacterized protein</fullName>
    </submittedName>
</protein>
<dbReference type="InterPro" id="IPR029417">
    <property type="entry name" value="FAM227"/>
</dbReference>
<feature type="compositionally biased region" description="Basic and acidic residues" evidence="2">
    <location>
        <begin position="409"/>
        <end position="431"/>
    </location>
</feature>
<organism evidence="3">
    <name type="scientific">Tetraselmis sp. GSL018</name>
    <dbReference type="NCBI Taxonomy" id="582737"/>
    <lineage>
        <taxon>Eukaryota</taxon>
        <taxon>Viridiplantae</taxon>
        <taxon>Chlorophyta</taxon>
        <taxon>core chlorophytes</taxon>
        <taxon>Chlorodendrophyceae</taxon>
        <taxon>Chlorodendrales</taxon>
        <taxon>Chlorodendraceae</taxon>
        <taxon>Tetraselmis</taxon>
    </lineage>
</organism>
<sequence length="499" mass="56364">MTYESVPPGHDATSHRPAAMLSLQTSVSRDTAGRQASKRVSDLVLPPLPSAEDEPLPVPAGVNKWACLQDAVNQIGKENFNTVNSQLGWRKWALMHDNVNVVVDVFWWLAATFFCKEDANGPELREFLYHRFSRHFINVIIEDTQAATRRIQTRLRDTYQRNFIEMISVAACNLFCAAVPRSTPLFDSQFRQAVVQQLRIWTSGFLPGDTHRAVHAMQGATGVPPRSTGSTALEPSWRQMRLKLPPVQEDDCENLTQVDQVEEKPKEKDWTLCGKAARGGFDIAKTSPFVAHFLGHHGLHPNDLNRGLLNRHVCGAPSWLRPPPEEEIGVDPEEDYASFATEPISAGREAAKSYLERATYHTSSKFRTRKRLQQDLLHMEKRRQKATHGEASRKLSNKLANWVEFTKEKAVQQENDRRDDSNASTEPEKQKTPRIRNLQSKRMKDSIDVLARFQSELSKAPERTNLWRSAGGARSTRVARQARAALDRIKTDFTGTGPS</sequence>
<name>A0A061QQI1_9CHLO</name>
<feature type="region of interest" description="Disordered" evidence="2">
    <location>
        <begin position="409"/>
        <end position="439"/>
    </location>
</feature>
<gene>
    <name evidence="3" type="ORF">TSPGSL018_21923</name>
</gene>
<dbReference type="EMBL" id="GBEZ01024003">
    <property type="protein sequence ID" value="JAC62937.1"/>
    <property type="molecule type" value="Transcribed_RNA"/>
</dbReference>
<reference evidence="3" key="1">
    <citation type="submission" date="2014-05" db="EMBL/GenBank/DDBJ databases">
        <title>The transcriptome of the halophilic microalga Tetraselmis sp. GSL018 isolated from the Great Salt Lake, Utah.</title>
        <authorList>
            <person name="Jinkerson R.E."/>
            <person name="D'Adamo S."/>
            <person name="Posewitz M.C."/>
        </authorList>
    </citation>
    <scope>NUCLEOTIDE SEQUENCE</scope>
    <source>
        <strain evidence="3">GSL018</strain>
    </source>
</reference>
<evidence type="ECO:0000313" key="3">
    <source>
        <dbReference type="EMBL" id="JAC62937.1"/>
    </source>
</evidence>
<evidence type="ECO:0000256" key="2">
    <source>
        <dbReference type="SAM" id="MobiDB-lite"/>
    </source>
</evidence>
<dbReference type="AlphaFoldDB" id="A0A061QQI1"/>
<accession>A0A061QQI1</accession>